<accession>A0A5M9JV67</accession>
<evidence type="ECO:0000256" key="3">
    <source>
        <dbReference type="ARBA" id="ARBA00023002"/>
    </source>
</evidence>
<dbReference type="InterPro" id="IPR051468">
    <property type="entry name" value="Fungal_SecMetab_SDRs"/>
</dbReference>
<dbReference type="VEuPathDB" id="FungiDB:MFRU_011g02020"/>
<dbReference type="PRINTS" id="PR00081">
    <property type="entry name" value="GDHRDH"/>
</dbReference>
<dbReference type="InterPro" id="IPR036291">
    <property type="entry name" value="NAD(P)-bd_dom_sf"/>
</dbReference>
<dbReference type="PANTHER" id="PTHR43544">
    <property type="entry name" value="SHORT-CHAIN DEHYDROGENASE/REDUCTASE"/>
    <property type="match status" value="1"/>
</dbReference>
<dbReference type="GO" id="GO:0005737">
    <property type="term" value="C:cytoplasm"/>
    <property type="evidence" value="ECO:0007669"/>
    <property type="project" value="TreeGrafter"/>
</dbReference>
<dbReference type="SUPFAM" id="SSF51735">
    <property type="entry name" value="NAD(P)-binding Rossmann-fold domains"/>
    <property type="match status" value="1"/>
</dbReference>
<comment type="caution">
    <text evidence="4">The sequence shown here is derived from an EMBL/GenBank/DDBJ whole genome shotgun (WGS) entry which is preliminary data.</text>
</comment>
<keyword evidence="3" id="KW-0560">Oxidoreductase</keyword>
<dbReference type="EMBL" id="VICG01000006">
    <property type="protein sequence ID" value="KAA8570735.1"/>
    <property type="molecule type" value="Genomic_DNA"/>
</dbReference>
<keyword evidence="5" id="KW-1185">Reference proteome</keyword>
<dbReference type="Gene3D" id="3.40.50.720">
    <property type="entry name" value="NAD(P)-binding Rossmann-like Domain"/>
    <property type="match status" value="1"/>
</dbReference>
<evidence type="ECO:0008006" key="6">
    <source>
        <dbReference type="Google" id="ProtNLM"/>
    </source>
</evidence>
<dbReference type="InterPro" id="IPR002347">
    <property type="entry name" value="SDR_fam"/>
</dbReference>
<reference evidence="4 5" key="1">
    <citation type="submission" date="2019-06" db="EMBL/GenBank/DDBJ databases">
        <title>Genome Sequence of the Brown Rot Fungal Pathogen Monilinia fructicola.</title>
        <authorList>
            <person name="De Miccolis Angelini R.M."/>
            <person name="Landi L."/>
            <person name="Abate D."/>
            <person name="Pollastro S."/>
            <person name="Romanazzi G."/>
            <person name="Faretra F."/>
        </authorList>
    </citation>
    <scope>NUCLEOTIDE SEQUENCE [LARGE SCALE GENOMIC DNA]</scope>
    <source>
        <strain evidence="4 5">Mfrc123</strain>
    </source>
</reference>
<name>A0A5M9JV67_MONFR</name>
<evidence type="ECO:0000313" key="5">
    <source>
        <dbReference type="Proteomes" id="UP000322873"/>
    </source>
</evidence>
<protein>
    <recommendedName>
        <fullName evidence="6">Ketoreductase (KR) domain-containing protein</fullName>
    </recommendedName>
</protein>
<organism evidence="4 5">
    <name type="scientific">Monilinia fructicola</name>
    <name type="common">Brown rot fungus</name>
    <name type="synonym">Ciboria fructicola</name>
    <dbReference type="NCBI Taxonomy" id="38448"/>
    <lineage>
        <taxon>Eukaryota</taxon>
        <taxon>Fungi</taxon>
        <taxon>Dikarya</taxon>
        <taxon>Ascomycota</taxon>
        <taxon>Pezizomycotina</taxon>
        <taxon>Leotiomycetes</taxon>
        <taxon>Helotiales</taxon>
        <taxon>Sclerotiniaceae</taxon>
        <taxon>Monilinia</taxon>
    </lineage>
</organism>
<sequence>MAFGNPSIYLITGANRGIGLGLVANFLARNNTIVVAAVRDPDLSAKTFATLLTGTDSKLIVVKIDSNVASDAADAVKELKDVYGITRLDVVVANAGIATHFSSVLDVKPSQIQDHVNTNVYAVFPLLDASPHPKFLLPGSVNGSIAGLEKYPYPDMLAYGSSKAMAHFLVRRIHIEHGGEKGKLIAWCAYPGFVKTDMGNEGAKHFGMAEAIESVDNATTFLAKTIDEATMASTGGRFPSIYGGEIEWLHFQFHAIQASLIQNCDDNPSKTL</sequence>
<dbReference type="GO" id="GO:0016491">
    <property type="term" value="F:oxidoreductase activity"/>
    <property type="evidence" value="ECO:0007669"/>
    <property type="project" value="UniProtKB-KW"/>
</dbReference>
<dbReference type="PANTHER" id="PTHR43544:SF7">
    <property type="entry name" value="NADB-LER2"/>
    <property type="match status" value="1"/>
</dbReference>
<evidence type="ECO:0000256" key="1">
    <source>
        <dbReference type="ARBA" id="ARBA00006484"/>
    </source>
</evidence>
<evidence type="ECO:0000256" key="2">
    <source>
        <dbReference type="ARBA" id="ARBA00022857"/>
    </source>
</evidence>
<proteinExistence type="inferred from homology"/>
<evidence type="ECO:0000313" key="4">
    <source>
        <dbReference type="EMBL" id="KAA8570735.1"/>
    </source>
</evidence>
<keyword evidence="2" id="KW-0521">NADP</keyword>
<comment type="similarity">
    <text evidence="1">Belongs to the short-chain dehydrogenases/reductases (SDR) family.</text>
</comment>
<dbReference type="Proteomes" id="UP000322873">
    <property type="component" value="Unassembled WGS sequence"/>
</dbReference>
<dbReference type="Pfam" id="PF00106">
    <property type="entry name" value="adh_short"/>
    <property type="match status" value="1"/>
</dbReference>
<gene>
    <name evidence="4" type="ORF">EYC84_000130</name>
</gene>
<dbReference type="AlphaFoldDB" id="A0A5M9JV67"/>